<protein>
    <submittedName>
        <fullName evidence="1">Uncharacterized protein</fullName>
    </submittedName>
</protein>
<name>A0A430ABM5_9ENTE</name>
<accession>A0A430ABM5</accession>
<evidence type="ECO:0000313" key="1">
    <source>
        <dbReference type="EMBL" id="RSU04635.1"/>
    </source>
</evidence>
<dbReference type="OrthoDB" id="5125543at2"/>
<dbReference type="RefSeq" id="WP_126830087.1">
    <property type="nucleotide sequence ID" value="NZ_CBCRYB010000006.1"/>
</dbReference>
<sequence>MNNEKAESEGESEIIYMGKQFNYISHSMITTHTDDKLLEKLRALFPIGSYGNWCGKGHNSKIFY</sequence>
<reference evidence="1 2" key="1">
    <citation type="submission" date="2017-05" db="EMBL/GenBank/DDBJ databases">
        <title>Vagococcus spp. assemblies.</title>
        <authorList>
            <person name="Gulvik C.A."/>
        </authorList>
    </citation>
    <scope>NUCLEOTIDE SEQUENCE [LARGE SCALE GENOMIC DNA]</scope>
    <source>
        <strain evidence="1 2">CCUG 41755</strain>
    </source>
</reference>
<evidence type="ECO:0000313" key="2">
    <source>
        <dbReference type="Proteomes" id="UP000287101"/>
    </source>
</evidence>
<proteinExistence type="predicted"/>
<organism evidence="1 2">
    <name type="scientific">Vagococcus fessus</name>
    <dbReference type="NCBI Taxonomy" id="120370"/>
    <lineage>
        <taxon>Bacteria</taxon>
        <taxon>Bacillati</taxon>
        <taxon>Bacillota</taxon>
        <taxon>Bacilli</taxon>
        <taxon>Lactobacillales</taxon>
        <taxon>Enterococcaceae</taxon>
        <taxon>Vagococcus</taxon>
    </lineage>
</organism>
<dbReference type="AlphaFoldDB" id="A0A430ABM5"/>
<gene>
    <name evidence="1" type="ORF">CBF31_01045</name>
</gene>
<keyword evidence="2" id="KW-1185">Reference proteome</keyword>
<dbReference type="EMBL" id="NGJY01000001">
    <property type="protein sequence ID" value="RSU04635.1"/>
    <property type="molecule type" value="Genomic_DNA"/>
</dbReference>
<comment type="caution">
    <text evidence="1">The sequence shown here is derived from an EMBL/GenBank/DDBJ whole genome shotgun (WGS) entry which is preliminary data.</text>
</comment>
<dbReference type="Proteomes" id="UP000287101">
    <property type="component" value="Unassembled WGS sequence"/>
</dbReference>